<sequence length="591" mass="61708">MGRSDIDVLGDPDGGDKIFALPAGTAVTIIVDAGEAVDGDGVTFVEILTGDGLAGWVPRAALVLAPDPLGGSSSTGTNTTGGAAGGATGGGTGGGQTGGAQTGGTQTGAGPFRALVAGGSFSSDPYDRKVPVAIRCNNAGAINASDWIKALPGYIARAETTPGNKTAIFSAPEYGVAAWWLLLQRYAGKGVTTLQDIIDTYGGGQNYSEYVGFVAKKTGFALTKPIPLKGGDADLLAFAKAMFHYEAGRATPLLDAQILYGFALGRGETGAPPAVATGRGCEKTETQPVWTEIVVPPPAPTGTLPDTRSMDGVKALQAILIRLGYLDPPADGAFGRVSRWALRTFAADRGLSLTLPGGDLDPSTNLIDAPLAAALAAAQPLPLVPGTDLAGLIVKAMLKSGYWIARHPSCVNIVYVEGMGLDEKPNDNRNNAFNDLRIVFRVGADGVPRIEGKWDGTTEPGKHFTDEPMDPGGAFHIKFQQYKAWCHGTHHGHEALVQVGDIEGYRDPHKTYKRDYTYPVHGSGFGVNQHWGYDLPVNDLKNSSAGCLVGRTTAGHRAFMALVKADARFVASPTYRFMTAIMPAGDLKPTS</sequence>
<reference evidence="3" key="1">
    <citation type="submission" date="2024-06" db="EMBL/GenBank/DDBJ databases">
        <title>Methylostella associata gen. nov., sp. nov., a novel Ancalomicrobiaceae-affiliated facultatively methylotrophic bacteria that feed on methanotrophs of the genus Methylococcus.</title>
        <authorList>
            <person name="Saltykova V."/>
            <person name="Danilova O.V."/>
            <person name="Oshkin I.Y."/>
            <person name="Belova S.E."/>
            <person name="Pimenov N.V."/>
            <person name="Dedysh S.N."/>
        </authorList>
    </citation>
    <scope>NUCLEOTIDE SEQUENCE</scope>
    <source>
        <strain evidence="3">S20</strain>
    </source>
</reference>
<evidence type="ECO:0000256" key="1">
    <source>
        <dbReference type="SAM" id="MobiDB-lite"/>
    </source>
</evidence>
<protein>
    <submittedName>
        <fullName evidence="3">Peptidoglycan-binding domain-containing protein</fullName>
    </submittedName>
</protein>
<gene>
    <name evidence="3" type="ORF">ABS361_14765</name>
</gene>
<feature type="region of interest" description="Disordered" evidence="1">
    <location>
        <begin position="71"/>
        <end position="107"/>
    </location>
</feature>
<feature type="compositionally biased region" description="Gly residues" evidence="1">
    <location>
        <begin position="82"/>
        <end position="107"/>
    </location>
</feature>
<dbReference type="KEGG" id="mflg:ABS361_14765"/>
<dbReference type="RefSeq" id="WP_407048449.1">
    <property type="nucleotide sequence ID" value="NZ_CP158568.1"/>
</dbReference>
<dbReference type="AlphaFoldDB" id="A0AAU7X5M6"/>
<organism evidence="3">
    <name type="scientific">Methyloraptor flagellatus</name>
    <dbReference type="NCBI Taxonomy" id="3162530"/>
    <lineage>
        <taxon>Bacteria</taxon>
        <taxon>Pseudomonadati</taxon>
        <taxon>Pseudomonadota</taxon>
        <taxon>Alphaproteobacteria</taxon>
        <taxon>Hyphomicrobiales</taxon>
        <taxon>Ancalomicrobiaceae</taxon>
        <taxon>Methyloraptor</taxon>
    </lineage>
</organism>
<name>A0AAU7X5M6_9HYPH</name>
<dbReference type="SUPFAM" id="SSF47090">
    <property type="entry name" value="PGBD-like"/>
    <property type="match status" value="1"/>
</dbReference>
<dbReference type="Gene3D" id="1.10.101.10">
    <property type="entry name" value="PGBD-like superfamily/PGBD"/>
    <property type="match status" value="1"/>
</dbReference>
<dbReference type="Pfam" id="PF01471">
    <property type="entry name" value="PG_binding_1"/>
    <property type="match status" value="1"/>
</dbReference>
<proteinExistence type="predicted"/>
<dbReference type="InterPro" id="IPR036366">
    <property type="entry name" value="PGBDSf"/>
</dbReference>
<dbReference type="EMBL" id="CP158568">
    <property type="protein sequence ID" value="XBY43349.1"/>
    <property type="molecule type" value="Genomic_DNA"/>
</dbReference>
<accession>A0AAU7X5M6</accession>
<feature type="compositionally biased region" description="Low complexity" evidence="1">
    <location>
        <begin position="71"/>
        <end position="81"/>
    </location>
</feature>
<feature type="domain" description="Peptidoglycan binding-like" evidence="2">
    <location>
        <begin position="311"/>
        <end position="364"/>
    </location>
</feature>
<dbReference type="InterPro" id="IPR036365">
    <property type="entry name" value="PGBD-like_sf"/>
</dbReference>
<dbReference type="InterPro" id="IPR002477">
    <property type="entry name" value="Peptidoglycan-bd-like"/>
</dbReference>
<evidence type="ECO:0000259" key="2">
    <source>
        <dbReference type="Pfam" id="PF01471"/>
    </source>
</evidence>
<evidence type="ECO:0000313" key="3">
    <source>
        <dbReference type="EMBL" id="XBY43349.1"/>
    </source>
</evidence>